<feature type="chain" id="PRO_5020248872" evidence="3">
    <location>
        <begin position="22"/>
        <end position="377"/>
    </location>
</feature>
<dbReference type="GO" id="GO:0006006">
    <property type="term" value="P:glucose metabolic process"/>
    <property type="evidence" value="ECO:0007669"/>
    <property type="project" value="UniProtKB-KW"/>
</dbReference>
<dbReference type="InterPro" id="IPR019405">
    <property type="entry name" value="Lactonase_7-beta_prop"/>
</dbReference>
<dbReference type="Pfam" id="PF10282">
    <property type="entry name" value="Lactonase"/>
    <property type="match status" value="1"/>
</dbReference>
<dbReference type="GO" id="GO:0017057">
    <property type="term" value="F:6-phosphogluconolactonase activity"/>
    <property type="evidence" value="ECO:0007669"/>
    <property type="project" value="TreeGrafter"/>
</dbReference>
<dbReference type="OrthoDB" id="9790815at2"/>
<proteinExistence type="inferred from homology"/>
<evidence type="ECO:0000313" key="4">
    <source>
        <dbReference type="EMBL" id="TCK82925.1"/>
    </source>
</evidence>
<feature type="signal peptide" evidence="3">
    <location>
        <begin position="1"/>
        <end position="21"/>
    </location>
</feature>
<keyword evidence="3" id="KW-0732">Signal</keyword>
<dbReference type="InterPro" id="IPR011048">
    <property type="entry name" value="Haem_d1_sf"/>
</dbReference>
<evidence type="ECO:0000256" key="3">
    <source>
        <dbReference type="SAM" id="SignalP"/>
    </source>
</evidence>
<dbReference type="FunFam" id="2.130.10.10:FF:000306">
    <property type="entry name" value="3-carboxymuconate cyclase"/>
    <property type="match status" value="1"/>
</dbReference>
<dbReference type="Gene3D" id="2.130.10.10">
    <property type="entry name" value="YVTN repeat-like/Quinoprotein amine dehydrogenase"/>
    <property type="match status" value="1"/>
</dbReference>
<comment type="similarity">
    <text evidence="1">Belongs to the cycloisomerase 2 family.</text>
</comment>
<keyword evidence="2" id="KW-0313">Glucose metabolism</keyword>
<evidence type="ECO:0000313" key="5">
    <source>
        <dbReference type="Proteomes" id="UP000294616"/>
    </source>
</evidence>
<gene>
    <name evidence="4" type="ORF">C8N28_1512</name>
</gene>
<keyword evidence="2" id="KW-0119">Carbohydrate metabolism</keyword>
<keyword evidence="5" id="KW-1185">Reference proteome</keyword>
<dbReference type="RefSeq" id="WP_132223206.1">
    <property type="nucleotide sequence ID" value="NZ_SMGO01000002.1"/>
</dbReference>
<dbReference type="EMBL" id="SMGO01000002">
    <property type="protein sequence ID" value="TCK82925.1"/>
    <property type="molecule type" value="Genomic_DNA"/>
</dbReference>
<organism evidence="4 5">
    <name type="scientific">Albibacterium bauzanense</name>
    <dbReference type="NCBI Taxonomy" id="653929"/>
    <lineage>
        <taxon>Bacteria</taxon>
        <taxon>Pseudomonadati</taxon>
        <taxon>Bacteroidota</taxon>
        <taxon>Sphingobacteriia</taxon>
        <taxon>Sphingobacteriales</taxon>
        <taxon>Sphingobacteriaceae</taxon>
        <taxon>Albibacterium</taxon>
    </lineage>
</organism>
<protein>
    <submittedName>
        <fullName evidence="4">6-phosphogluconolactonase</fullName>
    </submittedName>
</protein>
<dbReference type="PANTHER" id="PTHR30344">
    <property type="entry name" value="6-PHOSPHOGLUCONOLACTONASE-RELATED"/>
    <property type="match status" value="1"/>
</dbReference>
<dbReference type="AlphaFoldDB" id="A0A4R1LV12"/>
<reference evidence="4 5" key="1">
    <citation type="submission" date="2019-03" db="EMBL/GenBank/DDBJ databases">
        <title>Genomic Encyclopedia of Archaeal and Bacterial Type Strains, Phase II (KMG-II): from individual species to whole genera.</title>
        <authorList>
            <person name="Goeker M."/>
        </authorList>
    </citation>
    <scope>NUCLEOTIDE SEQUENCE [LARGE SCALE GENOMIC DNA]</scope>
    <source>
        <strain evidence="4 5">DSM 22554</strain>
    </source>
</reference>
<dbReference type="InterPro" id="IPR050282">
    <property type="entry name" value="Cycloisomerase_2"/>
</dbReference>
<dbReference type="SUPFAM" id="SSF51004">
    <property type="entry name" value="C-terminal (heme d1) domain of cytochrome cd1-nitrite reductase"/>
    <property type="match status" value="1"/>
</dbReference>
<evidence type="ECO:0000256" key="2">
    <source>
        <dbReference type="ARBA" id="ARBA00022526"/>
    </source>
</evidence>
<dbReference type="Proteomes" id="UP000294616">
    <property type="component" value="Unassembled WGS sequence"/>
</dbReference>
<dbReference type="PANTHER" id="PTHR30344:SF1">
    <property type="entry name" value="6-PHOSPHOGLUCONOLACTONASE"/>
    <property type="match status" value="1"/>
</dbReference>
<dbReference type="GO" id="GO:0005829">
    <property type="term" value="C:cytosol"/>
    <property type="evidence" value="ECO:0007669"/>
    <property type="project" value="TreeGrafter"/>
</dbReference>
<accession>A0A4R1LV12</accession>
<sequence length="377" mass="41011">MKTLKTSLLLCCLCVFCTSKAQDKFDLLIGTYTSGTSTSEGIYVYTFDSKTGELEYKNEVKGIDNPSYLTISPDHKNVYAISESGGERVGMVYAYGYDSSTGKLTFKNKESAGGLGPCYVSVDKTGSYVFTANYASGSLAAVPILQDGSLGSSIQEIYNKGNVINGKEGPSRMHSAVISPDNNYLFAPNLGIDKIGVYLFDSKASSNPLTPAEPEFINLASGSGPRHFVFHPNGKYAYVIQELDGGITRFDYQNGKLSPKQTVSILPAGFEGKFGAADIHISPDGRFLYGSNRIDINEIVIYSIDQNTGMLTFVSRQSSLGRIPRNFTIDPTGNFLLAANQDTDNIIVFRRDQMTGLLTPTDISLKIGRPVCLKFVY</sequence>
<dbReference type="InterPro" id="IPR015943">
    <property type="entry name" value="WD40/YVTN_repeat-like_dom_sf"/>
</dbReference>
<evidence type="ECO:0000256" key="1">
    <source>
        <dbReference type="ARBA" id="ARBA00005564"/>
    </source>
</evidence>
<comment type="caution">
    <text evidence="4">The sequence shown here is derived from an EMBL/GenBank/DDBJ whole genome shotgun (WGS) entry which is preliminary data.</text>
</comment>
<name>A0A4R1LV12_9SPHI</name>